<gene>
    <name evidence="2" type="ORF">H5410_027414</name>
</gene>
<evidence type="ECO:0000313" key="3">
    <source>
        <dbReference type="Proteomes" id="UP000824120"/>
    </source>
</evidence>
<dbReference type="AlphaFoldDB" id="A0A9J5YZS4"/>
<dbReference type="Proteomes" id="UP000824120">
    <property type="component" value="Chromosome 5"/>
</dbReference>
<keyword evidence="1" id="KW-0732">Signal</keyword>
<proteinExistence type="predicted"/>
<name>A0A9J5YZS4_SOLCO</name>
<reference evidence="2 3" key="1">
    <citation type="submission" date="2020-09" db="EMBL/GenBank/DDBJ databases">
        <title>De no assembly of potato wild relative species, Solanum commersonii.</title>
        <authorList>
            <person name="Cho K."/>
        </authorList>
    </citation>
    <scope>NUCLEOTIDE SEQUENCE [LARGE SCALE GENOMIC DNA]</scope>
    <source>
        <strain evidence="2">LZ3.2</strain>
        <tissue evidence="2">Leaf</tissue>
    </source>
</reference>
<organism evidence="2 3">
    <name type="scientific">Solanum commersonii</name>
    <name type="common">Commerson's wild potato</name>
    <name type="synonym">Commerson's nightshade</name>
    <dbReference type="NCBI Taxonomy" id="4109"/>
    <lineage>
        <taxon>Eukaryota</taxon>
        <taxon>Viridiplantae</taxon>
        <taxon>Streptophyta</taxon>
        <taxon>Embryophyta</taxon>
        <taxon>Tracheophyta</taxon>
        <taxon>Spermatophyta</taxon>
        <taxon>Magnoliopsida</taxon>
        <taxon>eudicotyledons</taxon>
        <taxon>Gunneridae</taxon>
        <taxon>Pentapetalae</taxon>
        <taxon>asterids</taxon>
        <taxon>lamiids</taxon>
        <taxon>Solanales</taxon>
        <taxon>Solanaceae</taxon>
        <taxon>Solanoideae</taxon>
        <taxon>Solaneae</taxon>
        <taxon>Solanum</taxon>
    </lineage>
</organism>
<protein>
    <recommendedName>
        <fullName evidence="4">Secreted protein</fullName>
    </recommendedName>
</protein>
<keyword evidence="3" id="KW-1185">Reference proteome</keyword>
<feature type="chain" id="PRO_5039930476" description="Secreted protein" evidence="1">
    <location>
        <begin position="27"/>
        <end position="81"/>
    </location>
</feature>
<evidence type="ECO:0000313" key="2">
    <source>
        <dbReference type="EMBL" id="KAG5605922.1"/>
    </source>
</evidence>
<dbReference type="EMBL" id="JACXVP010000005">
    <property type="protein sequence ID" value="KAG5605922.1"/>
    <property type="molecule type" value="Genomic_DNA"/>
</dbReference>
<comment type="caution">
    <text evidence="2">The sequence shown here is derived from an EMBL/GenBank/DDBJ whole genome shotgun (WGS) entry which is preliminary data.</text>
</comment>
<sequence length="81" mass="9118">MELFGKAPTAPFIALLILLLQGFAYSNKGRSKSLRQITKCSWRCSSFSFQTQVQPFKKGVSNSATQHLILNIHNKIQITYA</sequence>
<evidence type="ECO:0008006" key="4">
    <source>
        <dbReference type="Google" id="ProtNLM"/>
    </source>
</evidence>
<evidence type="ECO:0000256" key="1">
    <source>
        <dbReference type="SAM" id="SignalP"/>
    </source>
</evidence>
<feature type="signal peptide" evidence="1">
    <location>
        <begin position="1"/>
        <end position="26"/>
    </location>
</feature>
<accession>A0A9J5YZS4</accession>